<reference evidence="3" key="3">
    <citation type="journal article" date="2022" name="bioRxiv">
        <title>A global pangenome for the wheat fungal pathogen Pyrenophora tritici-repentis and prediction of effector protein structural homology.</title>
        <authorList>
            <person name="Moolhuijzen P."/>
            <person name="See P.T."/>
            <person name="Shi G."/>
            <person name="Powell H.R."/>
            <person name="Cockram J."/>
            <person name="Jorgensen L.N."/>
            <person name="Benslimane H."/>
            <person name="Strelkov S.E."/>
            <person name="Turner J."/>
            <person name="Liu Z."/>
            <person name="Moffat C.S."/>
        </authorList>
    </citation>
    <scope>NUCLEOTIDE SEQUENCE</scope>
    <source>
        <strain evidence="3">86-124</strain>
    </source>
</reference>
<dbReference type="SUPFAM" id="SSF52309">
    <property type="entry name" value="N-(deoxy)ribosyltransferase-like"/>
    <property type="match status" value="1"/>
</dbReference>
<feature type="region of interest" description="Disordered" evidence="1">
    <location>
        <begin position="223"/>
        <end position="247"/>
    </location>
</feature>
<feature type="compositionally biased region" description="Acidic residues" evidence="1">
    <location>
        <begin position="11"/>
        <end position="25"/>
    </location>
</feature>
<name>A0A2W1I741_9PLEO</name>
<evidence type="ECO:0000313" key="2">
    <source>
        <dbReference type="EMBL" id="KAF7574795.1"/>
    </source>
</evidence>
<evidence type="ECO:0000256" key="1">
    <source>
        <dbReference type="SAM" id="MobiDB-lite"/>
    </source>
</evidence>
<feature type="region of interest" description="Disordered" evidence="1">
    <location>
        <begin position="1"/>
        <end position="65"/>
    </location>
</feature>
<dbReference type="Proteomes" id="UP000245464">
    <property type="component" value="Chromosome 2"/>
</dbReference>
<evidence type="ECO:0000313" key="5">
    <source>
        <dbReference type="Proteomes" id="UP000249757"/>
    </source>
</evidence>
<accession>A0A2W1I741</accession>
<dbReference type="AlphaFoldDB" id="A0A2W1I741"/>
<dbReference type="EMBL" id="NQIK02000002">
    <property type="protein sequence ID" value="KAF7574795.1"/>
    <property type="molecule type" value="Genomic_DNA"/>
</dbReference>
<dbReference type="Proteomes" id="UP000249757">
    <property type="component" value="Unassembled WGS sequence"/>
</dbReference>
<proteinExistence type="predicted"/>
<evidence type="ECO:0000313" key="4">
    <source>
        <dbReference type="Proteomes" id="UP000245464"/>
    </source>
</evidence>
<reference evidence="2 4" key="1">
    <citation type="journal article" date="2018" name="BMC Genomics">
        <title>Comparative genomics of the wheat fungal pathogen Pyrenophora tritici-repentis reveals chromosomal variations and genome plasticity.</title>
        <authorList>
            <person name="Moolhuijzen P."/>
            <person name="See P.T."/>
            <person name="Hane J.K."/>
            <person name="Shi G."/>
            <person name="Liu Z."/>
            <person name="Oliver R.P."/>
            <person name="Moffat C.S."/>
        </authorList>
    </citation>
    <scope>NUCLEOTIDE SEQUENCE [LARGE SCALE GENOMIC DNA]</scope>
    <source>
        <strain evidence="2">M4</strain>
    </source>
</reference>
<keyword evidence="5" id="KW-1185">Reference proteome</keyword>
<dbReference type="Gene3D" id="3.40.50.450">
    <property type="match status" value="1"/>
</dbReference>
<reference evidence="5" key="4">
    <citation type="journal article" date="2022" name="Microb. Genom.">
        <title>A global pangenome for the wheat fungal pathogen Pyrenophora tritici-repentis and prediction of effector protein structural homology.</title>
        <authorList>
            <person name="Moolhuijzen P.M."/>
            <person name="See P.T."/>
            <person name="Shi G."/>
            <person name="Powell H.R."/>
            <person name="Cockram J."/>
            <person name="Jorgensen L.N."/>
            <person name="Benslimane H."/>
            <person name="Strelkov S.E."/>
            <person name="Turner J."/>
            <person name="Liu Z."/>
            <person name="Moffat C.S."/>
        </authorList>
    </citation>
    <scope>NUCLEOTIDE SEQUENCE [LARGE SCALE GENOMIC DNA]</scope>
</reference>
<dbReference type="EMBL" id="NRDI02000002">
    <property type="protein sequence ID" value="KAI1518863.1"/>
    <property type="molecule type" value="Genomic_DNA"/>
</dbReference>
<evidence type="ECO:0000313" key="3">
    <source>
        <dbReference type="EMBL" id="KAI1518863.1"/>
    </source>
</evidence>
<comment type="caution">
    <text evidence="3">The sequence shown here is derived from an EMBL/GenBank/DDBJ whole genome shotgun (WGS) entry which is preliminary data.</text>
</comment>
<dbReference type="InterPro" id="IPR039470">
    <property type="entry name" value="Nuc_deoxyri_tr2"/>
</dbReference>
<reference evidence="3" key="2">
    <citation type="submission" date="2021-05" db="EMBL/GenBank/DDBJ databases">
        <authorList>
            <person name="Moolhuijzen P.M."/>
            <person name="Moffat C.S."/>
        </authorList>
    </citation>
    <scope>NUCLEOTIDE SEQUENCE</scope>
    <source>
        <strain evidence="3">86-124</strain>
    </source>
</reference>
<dbReference type="Pfam" id="PF15891">
    <property type="entry name" value="Nuc_deoxyri_tr2"/>
    <property type="match status" value="1"/>
</dbReference>
<feature type="compositionally biased region" description="Polar residues" evidence="1">
    <location>
        <begin position="1"/>
        <end position="10"/>
    </location>
</feature>
<gene>
    <name evidence="3" type="ORF">Ptr86124_001991</name>
    <name evidence="2" type="ORF">PtrM4_064190</name>
</gene>
<protein>
    <submittedName>
        <fullName evidence="3">Nuc-deoxyri-tr2 domain containing protein</fullName>
    </submittedName>
</protein>
<sequence length="267" mass="29917">MATPVSTTSFSDDDLFPPTDTEGDDVDKKANVDKETDVDKEVEDIRNQLSPLPSPLPKQHKDFVHSLPKGKPDYRKFSVFTAGSIEMGKAVHWQKQMATMLSDLPITVCNPRSGKWNPNVTPEAKHQAFREQVEWELGALEQVDVIVFFFDTTTRSPITLLELGLWAASDKVIVCCGPKYWRHGNVMITCERYGVPMVESFADLVPAVRSMLHTKGMQLDDNGDLIGPNVHVPKDKPKKKSQLEAEIAETKREVDSLRAELSAKSRI</sequence>
<organism evidence="3 5">
    <name type="scientific">Pyrenophora tritici-repentis</name>
    <dbReference type="NCBI Taxonomy" id="45151"/>
    <lineage>
        <taxon>Eukaryota</taxon>
        <taxon>Fungi</taxon>
        <taxon>Dikarya</taxon>
        <taxon>Ascomycota</taxon>
        <taxon>Pezizomycotina</taxon>
        <taxon>Dothideomycetes</taxon>
        <taxon>Pleosporomycetidae</taxon>
        <taxon>Pleosporales</taxon>
        <taxon>Pleosporineae</taxon>
        <taxon>Pleosporaceae</taxon>
        <taxon>Pyrenophora</taxon>
    </lineage>
</organism>
<feature type="compositionally biased region" description="Basic and acidic residues" evidence="1">
    <location>
        <begin position="26"/>
        <end position="46"/>
    </location>
</feature>